<protein>
    <submittedName>
        <fullName evidence="1">Uncharacterized protein</fullName>
    </submittedName>
</protein>
<evidence type="ECO:0000313" key="2">
    <source>
        <dbReference type="Proteomes" id="UP000554482"/>
    </source>
</evidence>
<organism evidence="1 2">
    <name type="scientific">Thalictrum thalictroides</name>
    <name type="common">Rue-anemone</name>
    <name type="synonym">Anemone thalictroides</name>
    <dbReference type="NCBI Taxonomy" id="46969"/>
    <lineage>
        <taxon>Eukaryota</taxon>
        <taxon>Viridiplantae</taxon>
        <taxon>Streptophyta</taxon>
        <taxon>Embryophyta</taxon>
        <taxon>Tracheophyta</taxon>
        <taxon>Spermatophyta</taxon>
        <taxon>Magnoliopsida</taxon>
        <taxon>Ranunculales</taxon>
        <taxon>Ranunculaceae</taxon>
        <taxon>Thalictroideae</taxon>
        <taxon>Thalictrum</taxon>
    </lineage>
</organism>
<name>A0A7J6UY35_THATH</name>
<reference evidence="1 2" key="1">
    <citation type="submission" date="2020-06" db="EMBL/GenBank/DDBJ databases">
        <title>Transcriptomic and genomic resources for Thalictrum thalictroides and T. hernandezii: Facilitating candidate gene discovery in an emerging model plant lineage.</title>
        <authorList>
            <person name="Arias T."/>
            <person name="Riano-Pachon D.M."/>
            <person name="Di Stilio V.S."/>
        </authorList>
    </citation>
    <scope>NUCLEOTIDE SEQUENCE [LARGE SCALE GENOMIC DNA]</scope>
    <source>
        <strain evidence="2">cv. WT478/WT964</strain>
        <tissue evidence="1">Leaves</tissue>
    </source>
</reference>
<dbReference type="OrthoDB" id="1995184at2759"/>
<accession>A0A7J6UY35</accession>
<comment type="caution">
    <text evidence="1">The sequence shown here is derived from an EMBL/GenBank/DDBJ whole genome shotgun (WGS) entry which is preliminary data.</text>
</comment>
<dbReference type="EMBL" id="JABWDY010041337">
    <property type="protein sequence ID" value="KAF5177489.1"/>
    <property type="molecule type" value="Genomic_DNA"/>
</dbReference>
<proteinExistence type="predicted"/>
<gene>
    <name evidence="1" type="ORF">FRX31_032924</name>
</gene>
<dbReference type="AlphaFoldDB" id="A0A7J6UY35"/>
<dbReference type="Proteomes" id="UP000554482">
    <property type="component" value="Unassembled WGS sequence"/>
</dbReference>
<evidence type="ECO:0000313" key="1">
    <source>
        <dbReference type="EMBL" id="KAF5177489.1"/>
    </source>
</evidence>
<sequence>MVTAHQIAVGCRFPLSFLDLDDYVLTLGHVRQTYYVRASDIRSTVPYYHFVKRARRSSIIEELLESDKPWADYPIIVSDLFGGEAFNLLIYHFVIVNTNTRTPKPHVVTHIEDILGVKKKWSTIVVYTHAKPNGDELITSIDYLGEYTLPVYYHYKCPNPTSTKGKSTVDRHS</sequence>
<keyword evidence="2" id="KW-1185">Reference proteome</keyword>